<comment type="catalytic activity">
    <reaction evidence="9 10">
        <text>nicotinate beta-D-ribonucleotide + ATP + H(+) = deamido-NAD(+) + diphosphate</text>
        <dbReference type="Rhea" id="RHEA:22860"/>
        <dbReference type="ChEBI" id="CHEBI:15378"/>
        <dbReference type="ChEBI" id="CHEBI:30616"/>
        <dbReference type="ChEBI" id="CHEBI:33019"/>
        <dbReference type="ChEBI" id="CHEBI:57502"/>
        <dbReference type="ChEBI" id="CHEBI:58437"/>
        <dbReference type="EC" id="2.7.7.18"/>
    </reaction>
</comment>
<dbReference type="InterPro" id="IPR004821">
    <property type="entry name" value="Cyt_trans-like"/>
</dbReference>
<comment type="similarity">
    <text evidence="10">Belongs to the NadD family.</text>
</comment>
<sequence>MKRKGILGGTFDPFHNGHMNIAYESLYRLKLDEIIFMPAGSPPHKSDKVITSPEIRYDMIKQSITGEEKFKVSRYEIDKKGYSYTYKTLEYINGVEKNTELFFITGVDCLMYIDEWKNPSKIFELSKVVVLNRPGYNKADIMKKKNEVESKYKHNIIFIDIPLLDISSTQIRKKVSKHEEIKYLVPKEVYAIIKNNKLYI</sequence>
<evidence type="ECO:0000313" key="12">
    <source>
        <dbReference type="EMBL" id="MFL0251209.1"/>
    </source>
</evidence>
<accession>A0ABW8TFC7</accession>
<keyword evidence="7 10" id="KW-0067">ATP-binding</keyword>
<dbReference type="InterPro" id="IPR014729">
    <property type="entry name" value="Rossmann-like_a/b/a_fold"/>
</dbReference>
<dbReference type="PANTHER" id="PTHR39321">
    <property type="entry name" value="NICOTINATE-NUCLEOTIDE ADENYLYLTRANSFERASE-RELATED"/>
    <property type="match status" value="1"/>
</dbReference>
<dbReference type="SUPFAM" id="SSF52374">
    <property type="entry name" value="Nucleotidylyl transferase"/>
    <property type="match status" value="1"/>
</dbReference>
<proteinExistence type="inferred from homology"/>
<gene>
    <name evidence="10 12" type="primary">nadD</name>
    <name evidence="12" type="ORF">ACJDT4_12305</name>
</gene>
<evidence type="ECO:0000256" key="3">
    <source>
        <dbReference type="ARBA" id="ARBA00022642"/>
    </source>
</evidence>
<evidence type="ECO:0000256" key="6">
    <source>
        <dbReference type="ARBA" id="ARBA00022741"/>
    </source>
</evidence>
<comment type="caution">
    <text evidence="12">The sequence shown here is derived from an EMBL/GenBank/DDBJ whole genome shotgun (WGS) entry which is preliminary data.</text>
</comment>
<dbReference type="RefSeq" id="WP_406787863.1">
    <property type="nucleotide sequence ID" value="NZ_JBJIAA010000009.1"/>
</dbReference>
<reference evidence="12 13" key="1">
    <citation type="submission" date="2024-11" db="EMBL/GenBank/DDBJ databases">
        <authorList>
            <person name="Heng Y.C."/>
            <person name="Lim A.C.H."/>
            <person name="Lee J.K.Y."/>
            <person name="Kittelmann S."/>
        </authorList>
    </citation>
    <scope>NUCLEOTIDE SEQUENCE [LARGE SCALE GENOMIC DNA]</scope>
    <source>
        <strain evidence="12 13">WILCCON 0114</strain>
    </source>
</reference>
<name>A0ABW8TFC7_9CLOT</name>
<keyword evidence="8 10" id="KW-0520">NAD</keyword>
<evidence type="ECO:0000256" key="4">
    <source>
        <dbReference type="ARBA" id="ARBA00022679"/>
    </source>
</evidence>
<keyword evidence="13" id="KW-1185">Reference proteome</keyword>
<dbReference type="NCBIfam" id="TIGR00125">
    <property type="entry name" value="cyt_tran_rel"/>
    <property type="match status" value="1"/>
</dbReference>
<comment type="pathway">
    <text evidence="2 10">Cofactor biosynthesis; NAD(+) biosynthesis; deamido-NAD(+) from nicotinate D-ribonucleotide: step 1/1.</text>
</comment>
<dbReference type="Gene3D" id="3.40.50.620">
    <property type="entry name" value="HUPs"/>
    <property type="match status" value="1"/>
</dbReference>
<organism evidence="12 13">
    <name type="scientific">Clostridium neuense</name>
    <dbReference type="NCBI Taxonomy" id="1728934"/>
    <lineage>
        <taxon>Bacteria</taxon>
        <taxon>Bacillati</taxon>
        <taxon>Bacillota</taxon>
        <taxon>Clostridia</taxon>
        <taxon>Eubacteriales</taxon>
        <taxon>Clostridiaceae</taxon>
        <taxon>Clostridium</taxon>
    </lineage>
</organism>
<evidence type="ECO:0000313" key="13">
    <source>
        <dbReference type="Proteomes" id="UP001623592"/>
    </source>
</evidence>
<dbReference type="HAMAP" id="MF_00244">
    <property type="entry name" value="NaMN_adenylyltr"/>
    <property type="match status" value="1"/>
</dbReference>
<evidence type="ECO:0000256" key="9">
    <source>
        <dbReference type="ARBA" id="ARBA00048721"/>
    </source>
</evidence>
<evidence type="ECO:0000256" key="7">
    <source>
        <dbReference type="ARBA" id="ARBA00022840"/>
    </source>
</evidence>
<protein>
    <recommendedName>
        <fullName evidence="10">Probable nicotinate-nucleotide adenylyltransferase</fullName>
        <ecNumber evidence="10">2.7.7.18</ecNumber>
    </recommendedName>
    <alternativeName>
        <fullName evidence="10">Deamido-NAD(+) diphosphorylase</fullName>
    </alternativeName>
    <alternativeName>
        <fullName evidence="10">Deamido-NAD(+) pyrophosphorylase</fullName>
    </alternativeName>
    <alternativeName>
        <fullName evidence="10">Nicotinate mononucleotide adenylyltransferase</fullName>
        <shortName evidence="10">NaMN adenylyltransferase</shortName>
    </alternativeName>
</protein>
<dbReference type="EMBL" id="JBJIAA010000009">
    <property type="protein sequence ID" value="MFL0251209.1"/>
    <property type="molecule type" value="Genomic_DNA"/>
</dbReference>
<keyword evidence="4 10" id="KW-0808">Transferase</keyword>
<dbReference type="GO" id="GO:0004515">
    <property type="term" value="F:nicotinate-nucleotide adenylyltransferase activity"/>
    <property type="evidence" value="ECO:0007669"/>
    <property type="project" value="UniProtKB-EC"/>
</dbReference>
<evidence type="ECO:0000256" key="5">
    <source>
        <dbReference type="ARBA" id="ARBA00022695"/>
    </source>
</evidence>
<dbReference type="CDD" id="cd02165">
    <property type="entry name" value="NMNAT"/>
    <property type="match status" value="1"/>
</dbReference>
<keyword evidence="6 10" id="KW-0547">Nucleotide-binding</keyword>
<dbReference type="PANTHER" id="PTHR39321:SF3">
    <property type="entry name" value="PHOSPHOPANTETHEINE ADENYLYLTRANSFERASE"/>
    <property type="match status" value="1"/>
</dbReference>
<evidence type="ECO:0000256" key="1">
    <source>
        <dbReference type="ARBA" id="ARBA00002324"/>
    </source>
</evidence>
<feature type="domain" description="Cytidyltransferase-like" evidence="11">
    <location>
        <begin position="6"/>
        <end position="173"/>
    </location>
</feature>
<dbReference type="NCBIfam" id="NF000840">
    <property type="entry name" value="PRK00071.1-3"/>
    <property type="match status" value="1"/>
</dbReference>
<dbReference type="Proteomes" id="UP001623592">
    <property type="component" value="Unassembled WGS sequence"/>
</dbReference>
<dbReference type="Pfam" id="PF01467">
    <property type="entry name" value="CTP_transf_like"/>
    <property type="match status" value="1"/>
</dbReference>
<comment type="function">
    <text evidence="1 10">Catalyzes the reversible adenylation of nicotinate mononucleotide (NaMN) to nicotinic acid adenine dinucleotide (NaAD).</text>
</comment>
<evidence type="ECO:0000256" key="8">
    <source>
        <dbReference type="ARBA" id="ARBA00023027"/>
    </source>
</evidence>
<evidence type="ECO:0000256" key="10">
    <source>
        <dbReference type="HAMAP-Rule" id="MF_00244"/>
    </source>
</evidence>
<dbReference type="NCBIfam" id="TIGR00482">
    <property type="entry name" value="nicotinate (nicotinamide) nucleotide adenylyltransferase"/>
    <property type="match status" value="1"/>
</dbReference>
<evidence type="ECO:0000256" key="2">
    <source>
        <dbReference type="ARBA" id="ARBA00005019"/>
    </source>
</evidence>
<keyword evidence="5 10" id="KW-0548">Nucleotidyltransferase</keyword>
<keyword evidence="3 10" id="KW-0662">Pyridine nucleotide biosynthesis</keyword>
<dbReference type="InterPro" id="IPR005248">
    <property type="entry name" value="NadD/NMNAT"/>
</dbReference>
<dbReference type="EC" id="2.7.7.18" evidence="10"/>
<evidence type="ECO:0000259" key="11">
    <source>
        <dbReference type="Pfam" id="PF01467"/>
    </source>
</evidence>